<evidence type="ECO:0000313" key="2">
    <source>
        <dbReference type="Proteomes" id="UP001152888"/>
    </source>
</evidence>
<keyword evidence="2" id="KW-1185">Reference proteome</keyword>
<accession>A0A9P0KEM7</accession>
<evidence type="ECO:0000313" key="1">
    <source>
        <dbReference type="EMBL" id="CAH1973145.1"/>
    </source>
</evidence>
<dbReference type="EMBL" id="CAKOFQ010006805">
    <property type="protein sequence ID" value="CAH1973145.1"/>
    <property type="molecule type" value="Genomic_DNA"/>
</dbReference>
<comment type="caution">
    <text evidence="1">The sequence shown here is derived from an EMBL/GenBank/DDBJ whole genome shotgun (WGS) entry which is preliminary data.</text>
</comment>
<protein>
    <submittedName>
        <fullName evidence="1">Uncharacterized protein</fullName>
    </submittedName>
</protein>
<gene>
    <name evidence="1" type="ORF">ACAOBT_LOCUS10386</name>
</gene>
<dbReference type="AlphaFoldDB" id="A0A9P0KEM7"/>
<reference evidence="1" key="1">
    <citation type="submission" date="2022-03" db="EMBL/GenBank/DDBJ databases">
        <authorList>
            <person name="Sayadi A."/>
        </authorList>
    </citation>
    <scope>NUCLEOTIDE SEQUENCE</scope>
</reference>
<organism evidence="1 2">
    <name type="scientific">Acanthoscelides obtectus</name>
    <name type="common">Bean weevil</name>
    <name type="synonym">Bruchus obtectus</name>
    <dbReference type="NCBI Taxonomy" id="200917"/>
    <lineage>
        <taxon>Eukaryota</taxon>
        <taxon>Metazoa</taxon>
        <taxon>Ecdysozoa</taxon>
        <taxon>Arthropoda</taxon>
        <taxon>Hexapoda</taxon>
        <taxon>Insecta</taxon>
        <taxon>Pterygota</taxon>
        <taxon>Neoptera</taxon>
        <taxon>Endopterygota</taxon>
        <taxon>Coleoptera</taxon>
        <taxon>Polyphaga</taxon>
        <taxon>Cucujiformia</taxon>
        <taxon>Chrysomeloidea</taxon>
        <taxon>Chrysomelidae</taxon>
        <taxon>Bruchinae</taxon>
        <taxon>Bruchini</taxon>
        <taxon>Acanthoscelides</taxon>
    </lineage>
</organism>
<name>A0A9P0KEM7_ACAOB</name>
<proteinExistence type="predicted"/>
<dbReference type="Proteomes" id="UP001152888">
    <property type="component" value="Unassembled WGS sequence"/>
</dbReference>
<sequence>MQLTKTILDEPRIRIDTFIMQLSILFAHLQYILQPIQRHLHNLGVHNREKIRKGADATLGHQVTNLVGGAATGGVRDGPRGLFPRFELGFAQDLDQDWEDVSVYHSLRKKYPRIILTICTDNMEKSHRTLKFDVLNTCSALVRLESHLTNPPDILEKSLITCADSLAKLNIPLMVHLQAEVDSPVRSFVYSTVDLASTSSAVLLPPPCVSSIPHCPLQCSYNGS</sequence>